<dbReference type="HOGENOM" id="CLU_096231_0_0_1"/>
<proteinExistence type="predicted"/>
<reference evidence="1" key="2">
    <citation type="submission" date="2018-05" db="EMBL/GenBank/DDBJ databases">
        <title>OgluRS3 (Oryza glumaepatula Reference Sequence Version 3).</title>
        <authorList>
            <person name="Zhang J."/>
            <person name="Kudrna D."/>
            <person name="Lee S."/>
            <person name="Talag J."/>
            <person name="Welchert J."/>
            <person name="Wing R.A."/>
        </authorList>
    </citation>
    <scope>NUCLEOTIDE SEQUENCE [LARGE SCALE GENOMIC DNA]</scope>
</reference>
<keyword evidence="2" id="KW-1185">Reference proteome</keyword>
<dbReference type="AlphaFoldDB" id="A0A0E0A956"/>
<organism evidence="1">
    <name type="scientific">Oryza glumipatula</name>
    <dbReference type="NCBI Taxonomy" id="40148"/>
    <lineage>
        <taxon>Eukaryota</taxon>
        <taxon>Viridiplantae</taxon>
        <taxon>Streptophyta</taxon>
        <taxon>Embryophyta</taxon>
        <taxon>Tracheophyta</taxon>
        <taxon>Spermatophyta</taxon>
        <taxon>Magnoliopsida</taxon>
        <taxon>Liliopsida</taxon>
        <taxon>Poales</taxon>
        <taxon>Poaceae</taxon>
        <taxon>BOP clade</taxon>
        <taxon>Oryzoideae</taxon>
        <taxon>Oryzeae</taxon>
        <taxon>Oryzinae</taxon>
        <taxon>Oryza</taxon>
    </lineage>
</organism>
<accession>A0A0E0A956</accession>
<name>A0A0E0A956_9ORYZ</name>
<dbReference type="Proteomes" id="UP000026961">
    <property type="component" value="Chromosome 6"/>
</dbReference>
<protein>
    <submittedName>
        <fullName evidence="1">Uncharacterized protein</fullName>
    </submittedName>
</protein>
<sequence>MYRSRKLSFPLINWAGVSLDPKEAAAIKASQKPRNTTRTIEAQGCTEQVAVSLSRHLLRALLRPTMLAPARAPRPPRRAPSLSIVAALGISNEGRRRRDAVAALPAAAHPAPTPLPPATALVQEAHQVIGRDRRGLDSSNFGWNGSTARKNSGFTTTARSTRSLKELPCMHTDGVMDILGSFYARWIEWWLTGAGGIKDGARRPELEKTMPIDKLAAPLARFLWGFRRGGRRDEDGAVAWP</sequence>
<reference evidence="1" key="1">
    <citation type="submission" date="2015-04" db="UniProtKB">
        <authorList>
            <consortium name="EnsemblPlants"/>
        </authorList>
    </citation>
    <scope>IDENTIFICATION</scope>
</reference>
<dbReference type="EnsemblPlants" id="OGLUM06G14550.1">
    <property type="protein sequence ID" value="OGLUM06G14550.1"/>
    <property type="gene ID" value="OGLUM06G14550"/>
</dbReference>
<evidence type="ECO:0000313" key="2">
    <source>
        <dbReference type="Proteomes" id="UP000026961"/>
    </source>
</evidence>
<evidence type="ECO:0000313" key="1">
    <source>
        <dbReference type="EnsemblPlants" id="OGLUM06G14550.1"/>
    </source>
</evidence>
<dbReference type="Gramene" id="OGLUM06G14550.1">
    <property type="protein sequence ID" value="OGLUM06G14550.1"/>
    <property type="gene ID" value="OGLUM06G14550"/>
</dbReference>